<evidence type="ECO:0000313" key="6">
    <source>
        <dbReference type="Proteomes" id="UP001187471"/>
    </source>
</evidence>
<dbReference type="GO" id="GO:0004386">
    <property type="term" value="F:helicase activity"/>
    <property type="evidence" value="ECO:0007669"/>
    <property type="project" value="UniProtKB-KW"/>
</dbReference>
<proteinExistence type="predicted"/>
<dbReference type="AlphaFoldDB" id="A0AA88UAJ4"/>
<name>A0AA88UAJ4_9ASTE</name>
<evidence type="ECO:0000313" key="5">
    <source>
        <dbReference type="EMBL" id="KAK2967967.1"/>
    </source>
</evidence>
<dbReference type="Proteomes" id="UP001187471">
    <property type="component" value="Unassembled WGS sequence"/>
</dbReference>
<dbReference type="PANTHER" id="PTHR47960">
    <property type="entry name" value="DEAD-BOX ATP-DEPENDENT RNA HELICASE 50"/>
    <property type="match status" value="1"/>
</dbReference>
<comment type="caution">
    <text evidence="5">The sequence shown here is derived from an EMBL/GenBank/DDBJ whole genome shotgun (WGS) entry which is preliminary data.</text>
</comment>
<dbReference type="SUPFAM" id="SSF52540">
    <property type="entry name" value="P-loop containing nucleoside triphosphate hydrolases"/>
    <property type="match status" value="1"/>
</dbReference>
<keyword evidence="1" id="KW-0547">Nucleotide-binding</keyword>
<protein>
    <submittedName>
        <fullName evidence="5">Uncharacterized protein</fullName>
    </submittedName>
</protein>
<evidence type="ECO:0000256" key="2">
    <source>
        <dbReference type="ARBA" id="ARBA00022801"/>
    </source>
</evidence>
<organism evidence="5 6">
    <name type="scientific">Escallonia rubra</name>
    <dbReference type="NCBI Taxonomy" id="112253"/>
    <lineage>
        <taxon>Eukaryota</taxon>
        <taxon>Viridiplantae</taxon>
        <taxon>Streptophyta</taxon>
        <taxon>Embryophyta</taxon>
        <taxon>Tracheophyta</taxon>
        <taxon>Spermatophyta</taxon>
        <taxon>Magnoliopsida</taxon>
        <taxon>eudicotyledons</taxon>
        <taxon>Gunneridae</taxon>
        <taxon>Pentapetalae</taxon>
        <taxon>asterids</taxon>
        <taxon>campanulids</taxon>
        <taxon>Escalloniales</taxon>
        <taxon>Escalloniaceae</taxon>
        <taxon>Escallonia</taxon>
    </lineage>
</organism>
<evidence type="ECO:0000256" key="3">
    <source>
        <dbReference type="ARBA" id="ARBA00022806"/>
    </source>
</evidence>
<dbReference type="GO" id="GO:0016787">
    <property type="term" value="F:hydrolase activity"/>
    <property type="evidence" value="ECO:0007669"/>
    <property type="project" value="UniProtKB-KW"/>
</dbReference>
<keyword evidence="6" id="KW-1185">Reference proteome</keyword>
<evidence type="ECO:0000256" key="4">
    <source>
        <dbReference type="ARBA" id="ARBA00022840"/>
    </source>
</evidence>
<dbReference type="GO" id="GO:0005524">
    <property type="term" value="F:ATP binding"/>
    <property type="evidence" value="ECO:0007669"/>
    <property type="project" value="UniProtKB-KW"/>
</dbReference>
<dbReference type="Gene3D" id="3.40.50.300">
    <property type="entry name" value="P-loop containing nucleotide triphosphate hydrolases"/>
    <property type="match status" value="1"/>
</dbReference>
<keyword evidence="4" id="KW-0067">ATP-binding</keyword>
<dbReference type="InterPro" id="IPR027417">
    <property type="entry name" value="P-loop_NTPase"/>
</dbReference>
<keyword evidence="3" id="KW-0347">Helicase</keyword>
<keyword evidence="2" id="KW-0378">Hydrolase</keyword>
<dbReference type="EMBL" id="JAVXUO010002966">
    <property type="protein sequence ID" value="KAK2967967.1"/>
    <property type="molecule type" value="Genomic_DNA"/>
</dbReference>
<accession>A0AA88UAJ4</accession>
<sequence length="419" mass="45983">MSPPIIHHRRLLIHHYCSKFTATANQQTHHRRHQPIDPPRPQPLYSPIATTHLQTSSLLPPTCKPITTPPTSEPITASNRFLSPPASQPVPTNCPITSLQTNQLPRPVIFYSDKGGEELCKEELDATGVHSHNPIFSGGGAGQGGAFGFWVVSSSGFDGVMLGCGVVDGVMGRRLRSCEPEFLVSTPERLLELVSVKAVDISRVSLLVIDGQDTLRKDDYLSTIKSTREHISGNPHTLVFNDFLNCRSTPILQSLLPRPVVRLSLNNSVSSQSAYIMQSIHVCASEEDKKAKDSDRQEFVTAIKSKGYFMLTDSVSCNSEVSDSEVRSAVSVVDVDHVIGADLCEFEAVMILKFVLSTDSYIQILSKMARFTVNGVLHSFLTKEDAVVAAPLIKILDQCRLAVPEALRDLCQHHSTSTY</sequence>
<reference evidence="5" key="1">
    <citation type="submission" date="2022-12" db="EMBL/GenBank/DDBJ databases">
        <title>Draft genome assemblies for two species of Escallonia (Escalloniales).</title>
        <authorList>
            <person name="Chanderbali A."/>
            <person name="Dervinis C."/>
            <person name="Anghel I."/>
            <person name="Soltis D."/>
            <person name="Soltis P."/>
            <person name="Zapata F."/>
        </authorList>
    </citation>
    <scope>NUCLEOTIDE SEQUENCE</scope>
    <source>
        <strain evidence="5">UCBG92.1500</strain>
        <tissue evidence="5">Leaf</tissue>
    </source>
</reference>
<gene>
    <name evidence="5" type="ORF">RJ640_019447</name>
</gene>
<evidence type="ECO:0000256" key="1">
    <source>
        <dbReference type="ARBA" id="ARBA00022741"/>
    </source>
</evidence>